<keyword evidence="1" id="KW-0472">Membrane</keyword>
<dbReference type="EMBL" id="BARU01025638">
    <property type="protein sequence ID" value="GAH68799.1"/>
    <property type="molecule type" value="Genomic_DNA"/>
</dbReference>
<evidence type="ECO:0000313" key="2">
    <source>
        <dbReference type="EMBL" id="GAH68799.1"/>
    </source>
</evidence>
<feature type="transmembrane region" description="Helical" evidence="1">
    <location>
        <begin position="12"/>
        <end position="35"/>
    </location>
</feature>
<comment type="caution">
    <text evidence="2">The sequence shown here is derived from an EMBL/GenBank/DDBJ whole genome shotgun (WGS) entry which is preliminary data.</text>
</comment>
<gene>
    <name evidence="2" type="ORF">S03H2_41284</name>
</gene>
<keyword evidence="1" id="KW-1133">Transmembrane helix</keyword>
<evidence type="ECO:0000256" key="1">
    <source>
        <dbReference type="SAM" id="Phobius"/>
    </source>
</evidence>
<proteinExistence type="predicted"/>
<dbReference type="AlphaFoldDB" id="X1IRR7"/>
<organism evidence="2">
    <name type="scientific">marine sediment metagenome</name>
    <dbReference type="NCBI Taxonomy" id="412755"/>
    <lineage>
        <taxon>unclassified sequences</taxon>
        <taxon>metagenomes</taxon>
        <taxon>ecological metagenomes</taxon>
    </lineage>
</organism>
<accession>X1IRR7</accession>
<name>X1IRR7_9ZZZZ</name>
<feature type="non-terminal residue" evidence="2">
    <location>
        <position position="1"/>
    </location>
</feature>
<keyword evidence="1" id="KW-0812">Transmembrane</keyword>
<sequence>ENILKTRKAATLFAVIALISGFLFLSPSITGGFILERADSFSTLLG</sequence>
<reference evidence="2" key="1">
    <citation type="journal article" date="2014" name="Front. Microbiol.">
        <title>High frequency of phylogenetically diverse reductive dehalogenase-homologous genes in deep subseafloor sedimentary metagenomes.</title>
        <authorList>
            <person name="Kawai M."/>
            <person name="Futagami T."/>
            <person name="Toyoda A."/>
            <person name="Takaki Y."/>
            <person name="Nishi S."/>
            <person name="Hori S."/>
            <person name="Arai W."/>
            <person name="Tsubouchi T."/>
            <person name="Morono Y."/>
            <person name="Uchiyama I."/>
            <person name="Ito T."/>
            <person name="Fujiyama A."/>
            <person name="Inagaki F."/>
            <person name="Takami H."/>
        </authorList>
    </citation>
    <scope>NUCLEOTIDE SEQUENCE</scope>
    <source>
        <strain evidence="2">Expedition CK06-06</strain>
    </source>
</reference>
<protein>
    <submittedName>
        <fullName evidence="2">Uncharacterized protein</fullName>
    </submittedName>
</protein>